<keyword evidence="1" id="KW-0812">Transmembrane</keyword>
<organism evidence="2 3">
    <name type="scientific">Ascochyta lentis</name>
    <dbReference type="NCBI Taxonomy" id="205686"/>
    <lineage>
        <taxon>Eukaryota</taxon>
        <taxon>Fungi</taxon>
        <taxon>Dikarya</taxon>
        <taxon>Ascomycota</taxon>
        <taxon>Pezizomycotina</taxon>
        <taxon>Dothideomycetes</taxon>
        <taxon>Pleosporomycetidae</taxon>
        <taxon>Pleosporales</taxon>
        <taxon>Pleosporineae</taxon>
        <taxon>Didymellaceae</taxon>
        <taxon>Ascochyta</taxon>
    </lineage>
</organism>
<evidence type="ECO:0000313" key="2">
    <source>
        <dbReference type="EMBL" id="KAF9690435.1"/>
    </source>
</evidence>
<comment type="caution">
    <text evidence="2">The sequence shown here is derived from an EMBL/GenBank/DDBJ whole genome shotgun (WGS) entry which is preliminary data.</text>
</comment>
<proteinExistence type="predicted"/>
<feature type="transmembrane region" description="Helical" evidence="1">
    <location>
        <begin position="225"/>
        <end position="245"/>
    </location>
</feature>
<protein>
    <submittedName>
        <fullName evidence="2">Uncharacterized protein</fullName>
    </submittedName>
</protein>
<reference evidence="2" key="2">
    <citation type="submission" date="2020-09" db="EMBL/GenBank/DDBJ databases">
        <title>Reference genome assembly for Australian Ascochyta lentis isolate Al4.</title>
        <authorList>
            <person name="Lee R.C."/>
            <person name="Farfan-Caceres L.M."/>
            <person name="Debler J.W."/>
            <person name="Williams A.H."/>
            <person name="Henares B.M."/>
        </authorList>
    </citation>
    <scope>NUCLEOTIDE SEQUENCE</scope>
    <source>
        <strain evidence="2">Al4</strain>
    </source>
</reference>
<reference evidence="2" key="1">
    <citation type="submission" date="2018-12" db="EMBL/GenBank/DDBJ databases">
        <authorList>
            <person name="Syme R.A."/>
            <person name="Farfan-Caceres L."/>
            <person name="Lichtenzveig J."/>
        </authorList>
    </citation>
    <scope>NUCLEOTIDE SEQUENCE</scope>
    <source>
        <strain evidence="2">Al4</strain>
    </source>
</reference>
<name>A0A8H7IS56_9PLEO</name>
<evidence type="ECO:0000256" key="1">
    <source>
        <dbReference type="SAM" id="Phobius"/>
    </source>
</evidence>
<sequence length="259" mass="28214">MAQNSRTRSVCSAMCEDGSFCTLPARTRSRMTRCVMHERVPRGLENSTGRFAIARRQNAMRSVADTSSIGSDSEASTVMEYRNVNRLEPKISNQLCGHIAICIVLLLAMSSVIIGVLHYASLNMAPKGIDLCNLDRNIFTNRTGSYQHDLQSGTSTPRSCSLGTSTPYNSLHLGPAWGFTPKPAPCPLKQCWLATPIVACHESPGNFLTMAVYILANEWTGYRTGLVLCFALGMAAGLLVAKIVGGIMERRRRGSVQPL</sequence>
<keyword evidence="3" id="KW-1185">Reference proteome</keyword>
<keyword evidence="1" id="KW-1133">Transmembrane helix</keyword>
<dbReference type="AlphaFoldDB" id="A0A8H7IS56"/>
<evidence type="ECO:0000313" key="3">
    <source>
        <dbReference type="Proteomes" id="UP000651452"/>
    </source>
</evidence>
<accession>A0A8H7IS56</accession>
<gene>
    <name evidence="2" type="ORF">EKO04_011632</name>
</gene>
<feature type="transmembrane region" description="Helical" evidence="1">
    <location>
        <begin position="95"/>
        <end position="120"/>
    </location>
</feature>
<dbReference type="Proteomes" id="UP000651452">
    <property type="component" value="Unassembled WGS sequence"/>
</dbReference>
<dbReference type="EMBL" id="RZGK01000024">
    <property type="protein sequence ID" value="KAF9690435.1"/>
    <property type="molecule type" value="Genomic_DNA"/>
</dbReference>
<keyword evidence="1" id="KW-0472">Membrane</keyword>